<dbReference type="PANTHER" id="PTHR30622">
    <property type="entry name" value="UNDECAPRENYL-DIPHOSPHATASE"/>
    <property type="match status" value="1"/>
</dbReference>
<feature type="transmembrane region" description="Helical" evidence="12">
    <location>
        <begin position="219"/>
        <end position="242"/>
    </location>
</feature>
<gene>
    <name evidence="13" type="ORF">METZ01_LOCUS13477</name>
</gene>
<dbReference type="GO" id="GO:0050380">
    <property type="term" value="F:undecaprenyl-diphosphatase activity"/>
    <property type="evidence" value="ECO:0007669"/>
    <property type="project" value="UniProtKB-EC"/>
</dbReference>
<evidence type="ECO:0000256" key="4">
    <source>
        <dbReference type="ARBA" id="ARBA00021581"/>
    </source>
</evidence>
<name>A0A381P4S1_9ZZZZ</name>
<keyword evidence="6 12" id="KW-0812">Transmembrane</keyword>
<feature type="transmembrane region" description="Helical" evidence="12">
    <location>
        <begin position="254"/>
        <end position="272"/>
    </location>
</feature>
<keyword evidence="8 12" id="KW-1133">Transmembrane helix</keyword>
<reference evidence="13" key="1">
    <citation type="submission" date="2018-05" db="EMBL/GenBank/DDBJ databases">
        <authorList>
            <person name="Lanie J.A."/>
            <person name="Ng W.-L."/>
            <person name="Kazmierczak K.M."/>
            <person name="Andrzejewski T.M."/>
            <person name="Davidsen T.M."/>
            <person name="Wayne K.J."/>
            <person name="Tettelin H."/>
            <person name="Glass J.I."/>
            <person name="Rusch D."/>
            <person name="Podicherti R."/>
            <person name="Tsui H.-C.T."/>
            <person name="Winkler M.E."/>
        </authorList>
    </citation>
    <scope>NUCLEOTIDE SEQUENCE</scope>
</reference>
<evidence type="ECO:0000256" key="6">
    <source>
        <dbReference type="ARBA" id="ARBA00022692"/>
    </source>
</evidence>
<dbReference type="GO" id="GO:0005886">
    <property type="term" value="C:plasma membrane"/>
    <property type="evidence" value="ECO:0007669"/>
    <property type="project" value="UniProtKB-SubCell"/>
</dbReference>
<evidence type="ECO:0000256" key="2">
    <source>
        <dbReference type="ARBA" id="ARBA00010621"/>
    </source>
</evidence>
<evidence type="ECO:0000256" key="7">
    <source>
        <dbReference type="ARBA" id="ARBA00022801"/>
    </source>
</evidence>
<dbReference type="InterPro" id="IPR003824">
    <property type="entry name" value="UppP"/>
</dbReference>
<dbReference type="EMBL" id="UINC01000754">
    <property type="protein sequence ID" value="SUZ60623.1"/>
    <property type="molecule type" value="Genomic_DNA"/>
</dbReference>
<comment type="similarity">
    <text evidence="2">Belongs to the UppP family.</text>
</comment>
<keyword evidence="7" id="KW-0378">Hydrolase</keyword>
<sequence>MPILHAILLGLVQGLTEFLPVSSSGHLALVQWLFGWDHFGGDDALENAFDVALHLGTLVGAVAYLRADVVRYGRAGLRWLVVRGPLAGDGRTAALLVATAVPTGLLGLGVLSTTTDLGDRTWLVAVCLLAFGVVLWLADRRPGDRGIADLSFGEAVFLGVAQGLAFQPGVSRSGAVLSVARGLHLEREAAARLAFLMSLPVIAGAGLVSALDLSVPTGWWAPFAVGTLAAAVSGWWAVHLVLRLVVRVGFGGIAAYRVVAGLTVLALLATPLR</sequence>
<evidence type="ECO:0000256" key="8">
    <source>
        <dbReference type="ARBA" id="ARBA00022989"/>
    </source>
</evidence>
<organism evidence="13">
    <name type="scientific">marine metagenome</name>
    <dbReference type="NCBI Taxonomy" id="408172"/>
    <lineage>
        <taxon>unclassified sequences</taxon>
        <taxon>metagenomes</taxon>
        <taxon>ecological metagenomes</taxon>
    </lineage>
</organism>
<comment type="subcellular location">
    <subcellularLocation>
        <location evidence="1">Cell membrane</location>
        <topology evidence="1">Multi-pass membrane protein</topology>
    </subcellularLocation>
</comment>
<feature type="transmembrane region" description="Helical" evidence="12">
    <location>
        <begin position="120"/>
        <end position="138"/>
    </location>
</feature>
<feature type="transmembrane region" description="Helical" evidence="12">
    <location>
        <begin position="51"/>
        <end position="72"/>
    </location>
</feature>
<evidence type="ECO:0000256" key="12">
    <source>
        <dbReference type="SAM" id="Phobius"/>
    </source>
</evidence>
<keyword evidence="9 12" id="KW-0472">Membrane</keyword>
<evidence type="ECO:0000256" key="9">
    <source>
        <dbReference type="ARBA" id="ARBA00023136"/>
    </source>
</evidence>
<accession>A0A381P4S1</accession>
<evidence type="ECO:0000256" key="3">
    <source>
        <dbReference type="ARBA" id="ARBA00012374"/>
    </source>
</evidence>
<feature type="transmembrane region" description="Helical" evidence="12">
    <location>
        <begin position="93"/>
        <end position="114"/>
    </location>
</feature>
<evidence type="ECO:0000256" key="11">
    <source>
        <dbReference type="ARBA" id="ARBA00047594"/>
    </source>
</evidence>
<dbReference type="AlphaFoldDB" id="A0A381P4S1"/>
<comment type="catalytic activity">
    <reaction evidence="11">
        <text>di-trans,octa-cis-undecaprenyl diphosphate + H2O = di-trans,octa-cis-undecaprenyl phosphate + phosphate + H(+)</text>
        <dbReference type="Rhea" id="RHEA:28094"/>
        <dbReference type="ChEBI" id="CHEBI:15377"/>
        <dbReference type="ChEBI" id="CHEBI:15378"/>
        <dbReference type="ChEBI" id="CHEBI:43474"/>
        <dbReference type="ChEBI" id="CHEBI:58405"/>
        <dbReference type="ChEBI" id="CHEBI:60392"/>
        <dbReference type="EC" id="3.6.1.27"/>
    </reaction>
</comment>
<evidence type="ECO:0000256" key="10">
    <source>
        <dbReference type="ARBA" id="ARBA00032707"/>
    </source>
</evidence>
<evidence type="ECO:0000256" key="1">
    <source>
        <dbReference type="ARBA" id="ARBA00004651"/>
    </source>
</evidence>
<feature type="transmembrane region" description="Helical" evidence="12">
    <location>
        <begin position="193"/>
        <end position="213"/>
    </location>
</feature>
<keyword evidence="5" id="KW-1003">Cell membrane</keyword>
<dbReference type="Pfam" id="PF02673">
    <property type="entry name" value="BacA"/>
    <property type="match status" value="1"/>
</dbReference>
<proteinExistence type="inferred from homology"/>
<dbReference type="HAMAP" id="MF_01006">
    <property type="entry name" value="Undec_diphosphatase"/>
    <property type="match status" value="1"/>
</dbReference>
<dbReference type="EC" id="3.6.1.27" evidence="3"/>
<evidence type="ECO:0000313" key="13">
    <source>
        <dbReference type="EMBL" id="SUZ60623.1"/>
    </source>
</evidence>
<protein>
    <recommendedName>
        <fullName evidence="4">Undecaprenyl-diphosphatase</fullName>
        <ecNumber evidence="3">3.6.1.27</ecNumber>
    </recommendedName>
    <alternativeName>
        <fullName evidence="10">Undecaprenyl pyrophosphate phosphatase</fullName>
    </alternativeName>
</protein>
<dbReference type="PANTHER" id="PTHR30622:SF4">
    <property type="entry name" value="UNDECAPRENYL-DIPHOSPHATASE"/>
    <property type="match status" value="1"/>
</dbReference>
<evidence type="ECO:0000256" key="5">
    <source>
        <dbReference type="ARBA" id="ARBA00022475"/>
    </source>
</evidence>